<dbReference type="InterPro" id="IPR051009">
    <property type="entry name" value="PRM"/>
</dbReference>
<dbReference type="InParanoid" id="G8ZY36"/>
<feature type="region of interest" description="Disordered" evidence="1">
    <location>
        <begin position="267"/>
        <end position="293"/>
    </location>
</feature>
<accession>G8ZY36</accession>
<dbReference type="eggNOG" id="ENOG502RZE8">
    <property type="taxonomic scope" value="Eukaryota"/>
</dbReference>
<evidence type="ECO:0000256" key="1">
    <source>
        <dbReference type="SAM" id="MobiDB-lite"/>
    </source>
</evidence>
<keyword evidence="2" id="KW-0472">Membrane</keyword>
<evidence type="ECO:0000256" key="2">
    <source>
        <dbReference type="SAM" id="Phobius"/>
    </source>
</evidence>
<protein>
    <recommendedName>
        <fullName evidence="6">Mid2 domain-containing protein</fullName>
    </recommendedName>
</protein>
<dbReference type="RefSeq" id="XP_003683014.1">
    <property type="nucleotide sequence ID" value="XM_003682966.1"/>
</dbReference>
<feature type="chain" id="PRO_5003519772" description="Mid2 domain-containing protein" evidence="3">
    <location>
        <begin position="27"/>
        <end position="309"/>
    </location>
</feature>
<dbReference type="HOGENOM" id="CLU_066467_0_0_1"/>
<feature type="compositionally biased region" description="Polar residues" evidence="1">
    <location>
        <begin position="274"/>
        <end position="292"/>
    </location>
</feature>
<dbReference type="OrthoDB" id="4065319at2759"/>
<dbReference type="GO" id="GO:0000324">
    <property type="term" value="C:fungal-type vacuole"/>
    <property type="evidence" value="ECO:0007669"/>
    <property type="project" value="EnsemblFungi"/>
</dbReference>
<evidence type="ECO:0000313" key="4">
    <source>
        <dbReference type="EMBL" id="CCE93803.1"/>
    </source>
</evidence>
<dbReference type="AlphaFoldDB" id="G8ZY36"/>
<feature type="transmembrane region" description="Helical" evidence="2">
    <location>
        <begin position="100"/>
        <end position="127"/>
    </location>
</feature>
<sequence length="309" mass="33885">MTLIALRVRTWIALLFVFLFLQEAKCEETLGKRGLPTLTTTTASSQSSNYLNLSDSSYSNSTYSNTTTSSQSASVTFVPVIPSSDDNKYVYHTKHMSSTVFVAVGSCMAFIIAVVVVVWILFGIGAWRSARKEYKLKEMEQKYQYDPFFYGNGMETGESSDSDEGSDISEKVLKNKSSRLSLYSLGSTSVLNLLNQAKSDAPEPNATTNNNRRSMFISPTELLQSEANNSTLWAGDSPVTTSLFDPQASTPSQQSYSQVISFAAGPHAARPQVAQYTDSPAATQSNTKSNYRPPSIVLDQLLDEQNLQA</sequence>
<dbReference type="GO" id="GO:0005935">
    <property type="term" value="C:cellular bud neck"/>
    <property type="evidence" value="ECO:0007669"/>
    <property type="project" value="EnsemblFungi"/>
</dbReference>
<evidence type="ECO:0000313" key="5">
    <source>
        <dbReference type="Proteomes" id="UP000005627"/>
    </source>
</evidence>
<proteinExistence type="predicted"/>
<feature type="signal peptide" evidence="3">
    <location>
        <begin position="1"/>
        <end position="26"/>
    </location>
</feature>
<dbReference type="PANTHER" id="PTHR36089:SF1">
    <property type="entry name" value="CHITIN SYNTHASE 3 COMPLEX PROTEIN CSI2-RELATED"/>
    <property type="match status" value="1"/>
</dbReference>
<gene>
    <name evidence="4" type="primary">TDEL0G04360</name>
    <name evidence="4" type="ORF">TDEL_0G04360</name>
</gene>
<dbReference type="PANTHER" id="PTHR36089">
    <property type="entry name" value="CHITIN SYNTHASE 3 COMPLEX PROTEIN CSI2-RELATED"/>
    <property type="match status" value="1"/>
</dbReference>
<organism evidence="4 5">
    <name type="scientific">Torulaspora delbrueckii</name>
    <name type="common">Yeast</name>
    <name type="synonym">Candida colliculosa</name>
    <dbReference type="NCBI Taxonomy" id="4950"/>
    <lineage>
        <taxon>Eukaryota</taxon>
        <taxon>Fungi</taxon>
        <taxon>Dikarya</taxon>
        <taxon>Ascomycota</taxon>
        <taxon>Saccharomycotina</taxon>
        <taxon>Saccharomycetes</taxon>
        <taxon>Saccharomycetales</taxon>
        <taxon>Saccharomycetaceae</taxon>
        <taxon>Torulaspora</taxon>
    </lineage>
</organism>
<keyword evidence="5" id="KW-1185">Reference proteome</keyword>
<reference evidence="4 5" key="1">
    <citation type="journal article" date="2011" name="Proc. Natl. Acad. Sci. U.S.A.">
        <title>Evolutionary erosion of yeast sex chromosomes by mating-type switching accidents.</title>
        <authorList>
            <person name="Gordon J.L."/>
            <person name="Armisen D."/>
            <person name="Proux-Wera E."/>
            <person name="Oheigeartaigh S.S."/>
            <person name="Byrne K.P."/>
            <person name="Wolfe K.H."/>
        </authorList>
    </citation>
    <scope>NUCLEOTIDE SEQUENCE [LARGE SCALE GENOMIC DNA]</scope>
    <source>
        <strain evidence="5">ATCC 10662 / CBS 1146 / NBRC 0425 / NCYC 2629 / NRRL Y-866</strain>
    </source>
</reference>
<keyword evidence="3" id="KW-0732">Signal</keyword>
<keyword evidence="2" id="KW-0812">Transmembrane</keyword>
<dbReference type="KEGG" id="tdl:TDEL_0G04360"/>
<dbReference type="EMBL" id="HE616748">
    <property type="protein sequence ID" value="CCE93803.1"/>
    <property type="molecule type" value="Genomic_DNA"/>
</dbReference>
<evidence type="ECO:0000256" key="3">
    <source>
        <dbReference type="SAM" id="SignalP"/>
    </source>
</evidence>
<keyword evidence="2" id="KW-1133">Transmembrane helix</keyword>
<dbReference type="GeneID" id="11505176"/>
<name>G8ZY36_TORDE</name>
<dbReference type="Proteomes" id="UP000005627">
    <property type="component" value="Chromosome 7"/>
</dbReference>
<dbReference type="FunCoup" id="G8ZY36">
    <property type="interactions" value="46"/>
</dbReference>
<evidence type="ECO:0008006" key="6">
    <source>
        <dbReference type="Google" id="ProtNLM"/>
    </source>
</evidence>